<keyword evidence="4" id="KW-1185">Reference proteome</keyword>
<dbReference type="Pfam" id="PF13411">
    <property type="entry name" value="MerR_1"/>
    <property type="match status" value="1"/>
</dbReference>
<comment type="caution">
    <text evidence="3">The sequence shown here is derived from an EMBL/GenBank/DDBJ whole genome shotgun (WGS) entry which is preliminary data.</text>
</comment>
<dbReference type="CDD" id="cd04778">
    <property type="entry name" value="HTH_MerR-like_sg2"/>
    <property type="match status" value="1"/>
</dbReference>
<protein>
    <recommendedName>
        <fullName evidence="2">HTH merR-type domain-containing protein</fullName>
    </recommendedName>
</protein>
<evidence type="ECO:0000259" key="2">
    <source>
        <dbReference type="PROSITE" id="PS50937"/>
    </source>
</evidence>
<dbReference type="SMART" id="SM00422">
    <property type="entry name" value="HTH_MERR"/>
    <property type="match status" value="1"/>
</dbReference>
<feature type="domain" description="HTH merR-type" evidence="2">
    <location>
        <begin position="21"/>
        <end position="89"/>
    </location>
</feature>
<accession>A0A1Y1SDD1</accession>
<gene>
    <name evidence="3" type="ORF">ATO7_08202</name>
</gene>
<organism evidence="3 4">
    <name type="scientific">Oceanococcus atlanticus</name>
    <dbReference type="NCBI Taxonomy" id="1317117"/>
    <lineage>
        <taxon>Bacteria</taxon>
        <taxon>Pseudomonadati</taxon>
        <taxon>Pseudomonadota</taxon>
        <taxon>Gammaproteobacteria</taxon>
        <taxon>Chromatiales</taxon>
        <taxon>Oceanococcaceae</taxon>
        <taxon>Oceanococcus</taxon>
    </lineage>
</organism>
<dbReference type="STRING" id="1317117.ATO7_08202"/>
<name>A0A1Y1SDD1_9GAMM</name>
<dbReference type="GO" id="GO:0003700">
    <property type="term" value="F:DNA-binding transcription factor activity"/>
    <property type="evidence" value="ECO:0007669"/>
    <property type="project" value="InterPro"/>
</dbReference>
<dbReference type="EMBL" id="AQQV01000002">
    <property type="protein sequence ID" value="ORE87006.1"/>
    <property type="molecule type" value="Genomic_DNA"/>
</dbReference>
<evidence type="ECO:0000256" key="1">
    <source>
        <dbReference type="ARBA" id="ARBA00023125"/>
    </source>
</evidence>
<dbReference type="Gene3D" id="1.10.1660.10">
    <property type="match status" value="1"/>
</dbReference>
<dbReference type="PANTHER" id="PTHR30204">
    <property type="entry name" value="REDOX-CYCLING DRUG-SENSING TRANSCRIPTIONAL ACTIVATOR SOXR"/>
    <property type="match status" value="1"/>
</dbReference>
<evidence type="ECO:0000313" key="3">
    <source>
        <dbReference type="EMBL" id="ORE87006.1"/>
    </source>
</evidence>
<dbReference type="InterPro" id="IPR047057">
    <property type="entry name" value="MerR_fam"/>
</dbReference>
<dbReference type="Proteomes" id="UP000192342">
    <property type="component" value="Unassembled WGS sequence"/>
</dbReference>
<dbReference type="OrthoDB" id="9802944at2"/>
<dbReference type="GO" id="GO:0003677">
    <property type="term" value="F:DNA binding"/>
    <property type="evidence" value="ECO:0007669"/>
    <property type="project" value="UniProtKB-KW"/>
</dbReference>
<dbReference type="InterPro" id="IPR000551">
    <property type="entry name" value="MerR-type_HTH_dom"/>
</dbReference>
<dbReference type="PRINTS" id="PR00040">
    <property type="entry name" value="HTHMERR"/>
</dbReference>
<dbReference type="PANTHER" id="PTHR30204:SF93">
    <property type="entry name" value="HTH MERR-TYPE DOMAIN-CONTAINING PROTEIN"/>
    <property type="match status" value="1"/>
</dbReference>
<dbReference type="PROSITE" id="PS50937">
    <property type="entry name" value="HTH_MERR_2"/>
    <property type="match status" value="1"/>
</dbReference>
<dbReference type="InterPro" id="IPR009061">
    <property type="entry name" value="DNA-bd_dom_put_sf"/>
</dbReference>
<sequence>MPQFRKSRSERSSRTADPQHEYTIDELAWTVGATVRNVRAYQERGLLPAPEKRGRTGIYTDAHLARLRMIQRLLDRGYTLNSIGELLQAWQQGRELSDLLGLEDAVTRPFVEEIPDYTTLAELTARFKTFSPSLIKQATDLGLLVPEGRNRYRITSPRLLQAGEELSAIGIPTSKLFDIIGRLRNNVELVAELLVQLVAEYVFDRHWKDTLPPKEDVSKLADVIWRLRPLVDMAVQPEVARAMEKALEKILGDRLELILKHLNDEKQPASLNE</sequence>
<dbReference type="RefSeq" id="WP_083561215.1">
    <property type="nucleotide sequence ID" value="NZ_AQQV01000002.1"/>
</dbReference>
<evidence type="ECO:0000313" key="4">
    <source>
        <dbReference type="Proteomes" id="UP000192342"/>
    </source>
</evidence>
<dbReference type="SUPFAM" id="SSF46955">
    <property type="entry name" value="Putative DNA-binding domain"/>
    <property type="match status" value="1"/>
</dbReference>
<reference evidence="3 4" key="1">
    <citation type="submission" date="2013-04" db="EMBL/GenBank/DDBJ databases">
        <title>Oceanococcus atlanticus 22II-S10r2 Genome Sequencing.</title>
        <authorList>
            <person name="Lai Q."/>
            <person name="Li G."/>
            <person name="Shao Z."/>
        </authorList>
    </citation>
    <scope>NUCLEOTIDE SEQUENCE [LARGE SCALE GENOMIC DNA]</scope>
    <source>
        <strain evidence="3 4">22II-S10r2</strain>
    </source>
</reference>
<dbReference type="AlphaFoldDB" id="A0A1Y1SDD1"/>
<proteinExistence type="predicted"/>
<keyword evidence="1" id="KW-0238">DNA-binding</keyword>